<comment type="similarity">
    <text evidence="9">Belongs to the PanD family.</text>
</comment>
<feature type="chain" id="PRO_5016197758" description="Aspartate 1-decarboxylase beta chain" evidence="9 13">
    <location>
        <begin position="1"/>
        <end position="24"/>
    </location>
</feature>
<accession>A0A2W2AYZ0</accession>
<comment type="function">
    <text evidence="9">Catalyzes the pyruvoyl-dependent decarboxylation of aspartate to produce beta-alanine.</text>
</comment>
<comment type="catalytic activity">
    <reaction evidence="9">
        <text>L-aspartate + H(+) = beta-alanine + CO2</text>
        <dbReference type="Rhea" id="RHEA:19497"/>
        <dbReference type="ChEBI" id="CHEBI:15378"/>
        <dbReference type="ChEBI" id="CHEBI:16526"/>
        <dbReference type="ChEBI" id="CHEBI:29991"/>
        <dbReference type="ChEBI" id="CHEBI:57966"/>
        <dbReference type="EC" id="4.1.1.11"/>
    </reaction>
</comment>
<name>A0A2W2AYZ0_9BACT</name>
<dbReference type="HAMAP" id="MF_00446">
    <property type="entry name" value="PanD"/>
    <property type="match status" value="1"/>
</dbReference>
<feature type="chain" id="PRO_5016197757" description="Aspartate 1-decarboxylase alpha chain" evidence="9 13">
    <location>
        <begin position="25"/>
        <end position="114"/>
    </location>
</feature>
<evidence type="ECO:0000256" key="7">
    <source>
        <dbReference type="ARBA" id="ARBA00023270"/>
    </source>
</evidence>
<comment type="cofactor">
    <cofactor evidence="9 10">
        <name>pyruvate</name>
        <dbReference type="ChEBI" id="CHEBI:15361"/>
    </cofactor>
    <text evidence="9 10">Binds 1 pyruvoyl group covalently per subunit.</text>
</comment>
<dbReference type="Pfam" id="PF02261">
    <property type="entry name" value="Asp_decarbox"/>
    <property type="match status" value="1"/>
</dbReference>
<evidence type="ECO:0000256" key="6">
    <source>
        <dbReference type="ARBA" id="ARBA00023239"/>
    </source>
</evidence>
<evidence type="ECO:0000256" key="1">
    <source>
        <dbReference type="ARBA" id="ARBA00022490"/>
    </source>
</evidence>
<dbReference type="UniPathway" id="UPA00028">
    <property type="reaction ID" value="UER00002"/>
</dbReference>
<keyword evidence="1 9" id="KW-0963">Cytoplasm</keyword>
<keyword evidence="3 9" id="KW-0210">Decarboxylase</keyword>
<dbReference type="OrthoDB" id="9803983at2"/>
<proteinExistence type="inferred from homology"/>
<evidence type="ECO:0000313" key="14">
    <source>
        <dbReference type="EMBL" id="PZF73234.1"/>
    </source>
</evidence>
<feature type="active site" description="Schiff-base intermediate with substrate; via pyruvic acid" evidence="9 10">
    <location>
        <position position="25"/>
    </location>
</feature>
<dbReference type="InterPro" id="IPR009010">
    <property type="entry name" value="Asp_de-COase-like_dom_sf"/>
</dbReference>
<keyword evidence="2 9" id="KW-0566">Pantothenate biosynthesis</keyword>
<reference evidence="14 15" key="1">
    <citation type="submission" date="2018-06" db="EMBL/GenBank/DDBJ databases">
        <title>Mucibacter soli gen. nov., sp. nov., a new member of the family Chitinophagaceae producing mucin.</title>
        <authorList>
            <person name="Kim M.-K."/>
            <person name="Park S."/>
            <person name="Kim T.-S."/>
            <person name="Joung Y."/>
            <person name="Han J.-H."/>
            <person name="Kim S.B."/>
        </authorList>
    </citation>
    <scope>NUCLEOTIDE SEQUENCE [LARGE SCALE GENOMIC DNA]</scope>
    <source>
        <strain evidence="14 15">R1-15</strain>
    </source>
</reference>
<evidence type="ECO:0000313" key="15">
    <source>
        <dbReference type="Proteomes" id="UP000248745"/>
    </source>
</evidence>
<evidence type="ECO:0000256" key="5">
    <source>
        <dbReference type="ARBA" id="ARBA00023145"/>
    </source>
</evidence>
<dbReference type="InterPro" id="IPR003190">
    <property type="entry name" value="Asp_decarbox"/>
</dbReference>
<keyword evidence="5 9" id="KW-0865">Zymogen</keyword>
<evidence type="ECO:0000256" key="12">
    <source>
        <dbReference type="PIRSR" id="PIRSR006246-3"/>
    </source>
</evidence>
<organism evidence="14 15">
    <name type="scientific">Taibaiella soli</name>
    <dbReference type="NCBI Taxonomy" id="1649169"/>
    <lineage>
        <taxon>Bacteria</taxon>
        <taxon>Pseudomonadati</taxon>
        <taxon>Bacteroidota</taxon>
        <taxon>Chitinophagia</taxon>
        <taxon>Chitinophagales</taxon>
        <taxon>Chitinophagaceae</taxon>
        <taxon>Taibaiella</taxon>
    </lineage>
</organism>
<keyword evidence="8 9" id="KW-0670">Pyruvate</keyword>
<comment type="subunit">
    <text evidence="9">Heterooctamer of four alpha and four beta subunits.</text>
</comment>
<evidence type="ECO:0000256" key="11">
    <source>
        <dbReference type="PIRSR" id="PIRSR006246-2"/>
    </source>
</evidence>
<dbReference type="GO" id="GO:0004068">
    <property type="term" value="F:aspartate 1-decarboxylase activity"/>
    <property type="evidence" value="ECO:0007669"/>
    <property type="project" value="UniProtKB-UniRule"/>
</dbReference>
<comment type="PTM">
    <text evidence="9 12">Is synthesized initially as an inactive proenzyme, which is activated by self-cleavage at a specific serine bond to produce a beta-subunit with a hydroxyl group at its C-terminus and an alpha-subunit with a pyruvoyl group at its N-terminus.</text>
</comment>
<evidence type="ECO:0000256" key="10">
    <source>
        <dbReference type="PIRSR" id="PIRSR006246-1"/>
    </source>
</evidence>
<evidence type="ECO:0000256" key="4">
    <source>
        <dbReference type="ARBA" id="ARBA00022813"/>
    </source>
</evidence>
<dbReference type="RefSeq" id="WP_110998513.1">
    <property type="nucleotide sequence ID" value="NZ_QKTW01000014.1"/>
</dbReference>
<dbReference type="Proteomes" id="UP000248745">
    <property type="component" value="Unassembled WGS sequence"/>
</dbReference>
<evidence type="ECO:0000256" key="3">
    <source>
        <dbReference type="ARBA" id="ARBA00022793"/>
    </source>
</evidence>
<dbReference type="SUPFAM" id="SSF50692">
    <property type="entry name" value="ADC-like"/>
    <property type="match status" value="1"/>
</dbReference>
<evidence type="ECO:0000256" key="2">
    <source>
        <dbReference type="ARBA" id="ARBA00022655"/>
    </source>
</evidence>
<comment type="pathway">
    <text evidence="9">Cofactor biosynthesis; (R)-pantothenate biosynthesis; beta-alanine from L-aspartate: step 1/1.</text>
</comment>
<dbReference type="GO" id="GO:0006523">
    <property type="term" value="P:alanine biosynthetic process"/>
    <property type="evidence" value="ECO:0007669"/>
    <property type="project" value="InterPro"/>
</dbReference>
<comment type="caution">
    <text evidence="14">The sequence shown here is derived from an EMBL/GenBank/DDBJ whole genome shotgun (WGS) entry which is preliminary data.</text>
</comment>
<dbReference type="GO" id="GO:0005829">
    <property type="term" value="C:cytosol"/>
    <property type="evidence" value="ECO:0007669"/>
    <property type="project" value="TreeGrafter"/>
</dbReference>
<keyword evidence="15" id="KW-1185">Reference proteome</keyword>
<evidence type="ECO:0000256" key="13">
    <source>
        <dbReference type="PIRSR" id="PIRSR006246-5"/>
    </source>
</evidence>
<feature type="binding site" evidence="9 11">
    <location>
        <position position="57"/>
    </location>
    <ligand>
        <name>substrate</name>
    </ligand>
</feature>
<evidence type="ECO:0000256" key="8">
    <source>
        <dbReference type="ARBA" id="ARBA00023317"/>
    </source>
</evidence>
<feature type="modified residue" description="Pyruvic acid (Ser)" evidence="9 12">
    <location>
        <position position="25"/>
    </location>
</feature>
<protein>
    <recommendedName>
        <fullName evidence="9">Aspartate 1-decarboxylase</fullName>
        <ecNumber evidence="9">4.1.1.11</ecNumber>
    </recommendedName>
    <alternativeName>
        <fullName evidence="9">Aspartate alpha-decarboxylase</fullName>
    </alternativeName>
    <component>
        <recommendedName>
            <fullName evidence="9">Aspartate 1-decarboxylase beta chain</fullName>
        </recommendedName>
    </component>
    <component>
        <recommendedName>
            <fullName evidence="9">Aspartate 1-decarboxylase alpha chain</fullName>
        </recommendedName>
    </component>
</protein>
<dbReference type="EC" id="4.1.1.11" evidence="9"/>
<dbReference type="NCBIfam" id="TIGR00223">
    <property type="entry name" value="panD"/>
    <property type="match status" value="1"/>
</dbReference>
<dbReference type="Gene3D" id="2.40.40.20">
    <property type="match status" value="1"/>
</dbReference>
<dbReference type="GO" id="GO:0015940">
    <property type="term" value="P:pantothenate biosynthetic process"/>
    <property type="evidence" value="ECO:0007669"/>
    <property type="project" value="UniProtKB-UniRule"/>
</dbReference>
<sequence length="114" mass="12808">MNIQVLKSKIHRVKVTEANLHYIGSITIDEALMEAANIIEHEKVQVVDIENGERLETYVIKGTRGSGMICLNGPAARRVQIGDTLIIISYCTMEFEEAKKHKPTIIFPNEDNSL</sequence>
<keyword evidence="7 9" id="KW-0704">Schiff base</keyword>
<dbReference type="AlphaFoldDB" id="A0A2W2AYZ0"/>
<dbReference type="CDD" id="cd06919">
    <property type="entry name" value="Asp_decarbox"/>
    <property type="match status" value="1"/>
</dbReference>
<gene>
    <name evidence="9" type="primary">panD</name>
    <name evidence="14" type="ORF">DN068_08645</name>
</gene>
<dbReference type="PANTHER" id="PTHR21012:SF0">
    <property type="entry name" value="ASPARTATE 1-DECARBOXYLASE"/>
    <property type="match status" value="1"/>
</dbReference>
<keyword evidence="6 9" id="KW-0456">Lyase</keyword>
<dbReference type="PANTHER" id="PTHR21012">
    <property type="entry name" value="ASPARTATE 1-DECARBOXYLASE"/>
    <property type="match status" value="1"/>
</dbReference>
<comment type="subcellular location">
    <subcellularLocation>
        <location evidence="9">Cytoplasm</location>
    </subcellularLocation>
</comment>
<feature type="binding site" evidence="9 11">
    <location>
        <begin position="73"/>
        <end position="75"/>
    </location>
    <ligand>
        <name>substrate</name>
    </ligand>
</feature>
<dbReference type="EMBL" id="QKTW01000014">
    <property type="protein sequence ID" value="PZF73234.1"/>
    <property type="molecule type" value="Genomic_DNA"/>
</dbReference>
<evidence type="ECO:0000256" key="9">
    <source>
        <dbReference type="HAMAP-Rule" id="MF_00446"/>
    </source>
</evidence>
<keyword evidence="4 9" id="KW-0068">Autocatalytic cleavage</keyword>
<feature type="active site" description="Proton donor" evidence="9 10">
    <location>
        <position position="58"/>
    </location>
</feature>
<dbReference type="PIRSF" id="PIRSF006246">
    <property type="entry name" value="Asp_decarbox"/>
    <property type="match status" value="1"/>
</dbReference>